<proteinExistence type="predicted"/>
<name>A0A6J4JK43_9ACTN</name>
<dbReference type="GO" id="GO:0016491">
    <property type="term" value="F:oxidoreductase activity"/>
    <property type="evidence" value="ECO:0007669"/>
    <property type="project" value="UniProtKB-KW"/>
</dbReference>
<keyword evidence="2" id="KW-0830">Ubiquinone</keyword>
<dbReference type="AlphaFoldDB" id="A0A6J4JK43"/>
<feature type="region of interest" description="Disordered" evidence="1">
    <location>
        <begin position="94"/>
        <end position="121"/>
    </location>
</feature>
<evidence type="ECO:0000313" key="2">
    <source>
        <dbReference type="EMBL" id="CAA9279621.1"/>
    </source>
</evidence>
<feature type="region of interest" description="Disordered" evidence="1">
    <location>
        <begin position="1"/>
        <end position="55"/>
    </location>
</feature>
<feature type="compositionally biased region" description="Basic residues" evidence="1">
    <location>
        <begin position="94"/>
        <end position="108"/>
    </location>
</feature>
<dbReference type="EMBL" id="CADCTB010000227">
    <property type="protein sequence ID" value="CAA9279621.1"/>
    <property type="molecule type" value="Genomic_DNA"/>
</dbReference>
<keyword evidence="2" id="KW-0560">Oxidoreductase</keyword>
<feature type="non-terminal residue" evidence="2">
    <location>
        <position position="1"/>
    </location>
</feature>
<gene>
    <name evidence="2" type="ORF">AVDCRST_MAG10-3825</name>
</gene>
<sequence>VRVSPPVPDRRHLRRRRGAHGRGDARHGKPVAAHPPTARQVHQLRERRGPGRQRLVAEPDPVLRVRPALCDVRRGSGLHLPVGRPARGACRFRARRDGHLRRHPRPRPALRVAQGRSSLGL</sequence>
<protein>
    <submittedName>
        <fullName evidence="2">NADH ubiquinone oxidoreductase chain A</fullName>
        <ecNumber evidence="2">1.6.5.3</ecNumber>
    </submittedName>
</protein>
<evidence type="ECO:0000256" key="1">
    <source>
        <dbReference type="SAM" id="MobiDB-lite"/>
    </source>
</evidence>
<feature type="compositionally biased region" description="Basic and acidic residues" evidence="1">
    <location>
        <begin position="43"/>
        <end position="55"/>
    </location>
</feature>
<accession>A0A6J4JK43</accession>
<feature type="non-terminal residue" evidence="2">
    <location>
        <position position="121"/>
    </location>
</feature>
<feature type="compositionally biased region" description="Basic residues" evidence="1">
    <location>
        <begin position="11"/>
        <end position="20"/>
    </location>
</feature>
<dbReference type="EC" id="1.6.5.3" evidence="2"/>
<organism evidence="2">
    <name type="scientific">uncultured Acidimicrobiales bacterium</name>
    <dbReference type="NCBI Taxonomy" id="310071"/>
    <lineage>
        <taxon>Bacteria</taxon>
        <taxon>Bacillati</taxon>
        <taxon>Actinomycetota</taxon>
        <taxon>Acidimicrobiia</taxon>
        <taxon>Acidimicrobiales</taxon>
        <taxon>environmental samples</taxon>
    </lineage>
</organism>
<reference evidence="2" key="1">
    <citation type="submission" date="2020-02" db="EMBL/GenBank/DDBJ databases">
        <authorList>
            <person name="Meier V. D."/>
        </authorList>
    </citation>
    <scope>NUCLEOTIDE SEQUENCE</scope>
    <source>
        <strain evidence="2">AVDCRST_MAG10</strain>
    </source>
</reference>